<dbReference type="AlphaFoldDB" id="A0AAD5BFG3"/>
<protein>
    <submittedName>
        <fullName evidence="2">Uncharacterized protein</fullName>
    </submittedName>
</protein>
<evidence type="ECO:0000313" key="3">
    <source>
        <dbReference type="Proteomes" id="UP001204833"/>
    </source>
</evidence>
<feature type="compositionally biased region" description="Basic and acidic residues" evidence="1">
    <location>
        <begin position="77"/>
        <end position="94"/>
    </location>
</feature>
<dbReference type="InterPro" id="IPR009072">
    <property type="entry name" value="Histone-fold"/>
</dbReference>
<dbReference type="GeneID" id="76150415"/>
<proteinExistence type="predicted"/>
<dbReference type="Proteomes" id="UP001204833">
    <property type="component" value="Unassembled WGS sequence"/>
</dbReference>
<dbReference type="RefSeq" id="XP_051609265.1">
    <property type="nucleotide sequence ID" value="XM_051751660.1"/>
</dbReference>
<dbReference type="EMBL" id="JAIHNG010000115">
    <property type="protein sequence ID" value="KAI5958922.1"/>
    <property type="molecule type" value="Genomic_DNA"/>
</dbReference>
<keyword evidence="3" id="KW-1185">Reference proteome</keyword>
<comment type="caution">
    <text evidence="2">The sequence shown here is derived from an EMBL/GenBank/DDBJ whole genome shotgun (WGS) entry which is preliminary data.</text>
</comment>
<gene>
    <name evidence="2" type="ORF">KGF57_002356</name>
</gene>
<evidence type="ECO:0000313" key="2">
    <source>
        <dbReference type="EMBL" id="KAI5958922.1"/>
    </source>
</evidence>
<organism evidence="2 3">
    <name type="scientific">Candida theae</name>
    <dbReference type="NCBI Taxonomy" id="1198502"/>
    <lineage>
        <taxon>Eukaryota</taxon>
        <taxon>Fungi</taxon>
        <taxon>Dikarya</taxon>
        <taxon>Ascomycota</taxon>
        <taxon>Saccharomycotina</taxon>
        <taxon>Pichiomycetes</taxon>
        <taxon>Debaryomycetaceae</taxon>
        <taxon>Candida/Lodderomyces clade</taxon>
        <taxon>Candida</taxon>
    </lineage>
</organism>
<dbReference type="GO" id="GO:0046982">
    <property type="term" value="F:protein heterodimerization activity"/>
    <property type="evidence" value="ECO:0007669"/>
    <property type="project" value="InterPro"/>
</dbReference>
<reference evidence="2 3" key="1">
    <citation type="journal article" date="2022" name="DNA Res.">
        <title>Genome analysis of five recently described species of the CUG-Ser clade uncovers Candida theae as a new hybrid lineage with pathogenic potential in the Candida parapsilosis species complex.</title>
        <authorList>
            <person name="Mixao V."/>
            <person name="Del Olmo V."/>
            <person name="Hegedusova E."/>
            <person name="Saus E."/>
            <person name="Pryszcz L."/>
            <person name="Cillingova A."/>
            <person name="Nosek J."/>
            <person name="Gabaldon T."/>
        </authorList>
    </citation>
    <scope>NUCLEOTIDE SEQUENCE [LARGE SCALE GENOMIC DNA]</scope>
    <source>
        <strain evidence="2 3">CBS 12239</strain>
    </source>
</reference>
<dbReference type="Gene3D" id="1.10.20.10">
    <property type="entry name" value="Histone, subunit A"/>
    <property type="match status" value="1"/>
</dbReference>
<evidence type="ECO:0000256" key="1">
    <source>
        <dbReference type="SAM" id="MobiDB-lite"/>
    </source>
</evidence>
<accession>A0AAD5BFG3</accession>
<name>A0AAD5BFG3_9ASCO</name>
<sequence length="94" mass="10968">MSKVEKNYKTYDSARFRKLLHAKLNSSKSQQVDDGEYSLRKDNSDLVIYLLYLSFINDVLKEARKKSIGPGNEGEITEQRVEKAESEVMDRYKM</sequence>
<feature type="region of interest" description="Disordered" evidence="1">
    <location>
        <begin position="67"/>
        <end position="94"/>
    </location>
</feature>